<dbReference type="InterPro" id="IPR035979">
    <property type="entry name" value="RBD_domain_sf"/>
</dbReference>
<evidence type="ECO:0000313" key="5">
    <source>
        <dbReference type="EMBL" id="PNW88961.1"/>
    </source>
</evidence>
<dbReference type="InterPro" id="IPR040446">
    <property type="entry name" value="RRP7"/>
</dbReference>
<feature type="coiled-coil region" evidence="3">
    <location>
        <begin position="220"/>
        <end position="247"/>
    </location>
</feature>
<keyword evidence="2" id="KW-0694">RNA-binding</keyword>
<dbReference type="CDD" id="cd00590">
    <property type="entry name" value="RRM_SF"/>
    <property type="match status" value="1"/>
</dbReference>
<dbReference type="STRING" id="3055.A0A2K3E849"/>
<dbReference type="Proteomes" id="UP000006906">
    <property type="component" value="Chromosome 1"/>
</dbReference>
<feature type="domain" description="RRM" evidence="4">
    <location>
        <begin position="33"/>
        <end position="98"/>
    </location>
</feature>
<evidence type="ECO:0000256" key="3">
    <source>
        <dbReference type="SAM" id="Coils"/>
    </source>
</evidence>
<dbReference type="KEGG" id="cre:CHLRE_01g052200v5"/>
<dbReference type="GO" id="GO:0032545">
    <property type="term" value="C:CURI complex"/>
    <property type="evidence" value="ECO:0000318"/>
    <property type="project" value="GO_Central"/>
</dbReference>
<dbReference type="RefSeq" id="XP_042928900.1">
    <property type="nucleotide sequence ID" value="XM_043058986.1"/>
</dbReference>
<dbReference type="SMART" id="SM00360">
    <property type="entry name" value="RRM"/>
    <property type="match status" value="1"/>
</dbReference>
<organism evidence="5 6">
    <name type="scientific">Chlamydomonas reinhardtii</name>
    <name type="common">Chlamydomonas smithii</name>
    <dbReference type="NCBI Taxonomy" id="3055"/>
    <lineage>
        <taxon>Eukaryota</taxon>
        <taxon>Viridiplantae</taxon>
        <taxon>Chlorophyta</taxon>
        <taxon>core chlorophytes</taxon>
        <taxon>Chlorophyceae</taxon>
        <taxon>CS clade</taxon>
        <taxon>Chlamydomonadales</taxon>
        <taxon>Chlamydomonadaceae</taxon>
        <taxon>Chlamydomonas</taxon>
    </lineage>
</organism>
<evidence type="ECO:0000259" key="4">
    <source>
        <dbReference type="PROSITE" id="PS50102"/>
    </source>
</evidence>
<dbReference type="OMA" id="RENFYRF"/>
<keyword evidence="6" id="KW-1185">Reference proteome</keyword>
<dbReference type="Gene3D" id="6.10.250.1770">
    <property type="match status" value="1"/>
</dbReference>
<dbReference type="CDD" id="cd12951">
    <property type="entry name" value="RRP7_Rrp7A"/>
    <property type="match status" value="1"/>
</dbReference>
<dbReference type="InterPro" id="IPR024326">
    <property type="entry name" value="RRP7_C"/>
</dbReference>
<dbReference type="Pfam" id="PF12923">
    <property type="entry name" value="RRP7"/>
    <property type="match status" value="1"/>
</dbReference>
<dbReference type="Gene3D" id="3.30.70.330">
    <property type="match status" value="1"/>
</dbReference>
<dbReference type="SUPFAM" id="SSF54928">
    <property type="entry name" value="RNA-binding domain, RBD"/>
    <property type="match status" value="1"/>
</dbReference>
<evidence type="ECO:0000256" key="1">
    <source>
        <dbReference type="ARBA" id="ARBA00006110"/>
    </source>
</evidence>
<dbReference type="Pfam" id="PF00076">
    <property type="entry name" value="RRM_1"/>
    <property type="match status" value="1"/>
</dbReference>
<dbReference type="InParanoid" id="A0A2K3E849"/>
<gene>
    <name evidence="5" type="ORF">CHLRE_01g052200v5</name>
</gene>
<name>A0A2K3E849_CHLRE</name>
<dbReference type="GO" id="GO:0003723">
    <property type="term" value="F:RNA binding"/>
    <property type="evidence" value="ECO:0007669"/>
    <property type="project" value="UniProtKB-UniRule"/>
</dbReference>
<dbReference type="PANTHER" id="PTHR13191:SF0">
    <property type="entry name" value="RIBOSOMAL RNA-PROCESSING PROTEIN 7 HOMOLOG A-RELATED"/>
    <property type="match status" value="1"/>
</dbReference>
<dbReference type="PANTHER" id="PTHR13191">
    <property type="entry name" value="RIBOSOMAL RNA PROCESSING PROTEIN 7-RELATED"/>
    <property type="match status" value="1"/>
</dbReference>
<proteinExistence type="inferred from homology"/>
<dbReference type="PROSITE" id="PS50102">
    <property type="entry name" value="RRM"/>
    <property type="match status" value="1"/>
</dbReference>
<dbReference type="GO" id="GO:0034456">
    <property type="term" value="C:UTP-C complex"/>
    <property type="evidence" value="ECO:0000318"/>
    <property type="project" value="GO_Central"/>
</dbReference>
<accession>A0A2K3E849</accession>
<dbReference type="InterPro" id="IPR000504">
    <property type="entry name" value="RRM_dom"/>
</dbReference>
<dbReference type="GO" id="GO:0006364">
    <property type="term" value="P:rRNA processing"/>
    <property type="evidence" value="ECO:0000318"/>
    <property type="project" value="GO_Central"/>
</dbReference>
<reference evidence="5 6" key="1">
    <citation type="journal article" date="2007" name="Science">
        <title>The Chlamydomonas genome reveals the evolution of key animal and plant functions.</title>
        <authorList>
            <person name="Merchant S.S."/>
            <person name="Prochnik S.E."/>
            <person name="Vallon O."/>
            <person name="Harris E.H."/>
            <person name="Karpowicz S.J."/>
            <person name="Witman G.B."/>
            <person name="Terry A."/>
            <person name="Salamov A."/>
            <person name="Fritz-Laylin L.K."/>
            <person name="Marechal-Drouard L."/>
            <person name="Marshall W.F."/>
            <person name="Qu L.H."/>
            <person name="Nelson D.R."/>
            <person name="Sanderfoot A.A."/>
            <person name="Spalding M.H."/>
            <person name="Kapitonov V.V."/>
            <person name="Ren Q."/>
            <person name="Ferris P."/>
            <person name="Lindquist E."/>
            <person name="Shapiro H."/>
            <person name="Lucas S.M."/>
            <person name="Grimwood J."/>
            <person name="Schmutz J."/>
            <person name="Cardol P."/>
            <person name="Cerutti H."/>
            <person name="Chanfreau G."/>
            <person name="Chen C.L."/>
            <person name="Cognat V."/>
            <person name="Croft M.T."/>
            <person name="Dent R."/>
            <person name="Dutcher S."/>
            <person name="Fernandez E."/>
            <person name="Fukuzawa H."/>
            <person name="Gonzalez-Ballester D."/>
            <person name="Gonzalez-Halphen D."/>
            <person name="Hallmann A."/>
            <person name="Hanikenne M."/>
            <person name="Hippler M."/>
            <person name="Inwood W."/>
            <person name="Jabbari K."/>
            <person name="Kalanon M."/>
            <person name="Kuras R."/>
            <person name="Lefebvre P.A."/>
            <person name="Lemaire S.D."/>
            <person name="Lobanov A.V."/>
            <person name="Lohr M."/>
            <person name="Manuell A."/>
            <person name="Meier I."/>
            <person name="Mets L."/>
            <person name="Mittag M."/>
            <person name="Mittelmeier T."/>
            <person name="Moroney J.V."/>
            <person name="Moseley J."/>
            <person name="Napoli C."/>
            <person name="Nedelcu A.M."/>
            <person name="Niyogi K."/>
            <person name="Novoselov S.V."/>
            <person name="Paulsen I.T."/>
            <person name="Pazour G."/>
            <person name="Purton S."/>
            <person name="Ral J.P."/>
            <person name="Riano-Pachon D.M."/>
            <person name="Riekhof W."/>
            <person name="Rymarquis L."/>
            <person name="Schroda M."/>
            <person name="Stern D."/>
            <person name="Umen J."/>
            <person name="Willows R."/>
            <person name="Wilson N."/>
            <person name="Zimmer S.L."/>
            <person name="Allmer J."/>
            <person name="Balk J."/>
            <person name="Bisova K."/>
            <person name="Chen C.J."/>
            <person name="Elias M."/>
            <person name="Gendler K."/>
            <person name="Hauser C."/>
            <person name="Lamb M.R."/>
            <person name="Ledford H."/>
            <person name="Long J.C."/>
            <person name="Minagawa J."/>
            <person name="Page M.D."/>
            <person name="Pan J."/>
            <person name="Pootakham W."/>
            <person name="Roje S."/>
            <person name="Rose A."/>
            <person name="Stahlberg E."/>
            <person name="Terauchi A.M."/>
            <person name="Yang P."/>
            <person name="Ball S."/>
            <person name="Bowler C."/>
            <person name="Dieckmann C.L."/>
            <person name="Gladyshev V.N."/>
            <person name="Green P."/>
            <person name="Jorgensen R."/>
            <person name="Mayfield S."/>
            <person name="Mueller-Roeber B."/>
            <person name="Rajamani S."/>
            <person name="Sayre R.T."/>
            <person name="Brokstein P."/>
            <person name="Dubchak I."/>
            <person name="Goodstein D."/>
            <person name="Hornick L."/>
            <person name="Huang Y.W."/>
            <person name="Jhaveri J."/>
            <person name="Luo Y."/>
            <person name="Martinez D."/>
            <person name="Ngau W.C."/>
            <person name="Otillar B."/>
            <person name="Poliakov A."/>
            <person name="Porter A."/>
            <person name="Szajkowski L."/>
            <person name="Werner G."/>
            <person name="Zhou K."/>
            <person name="Grigoriev I.V."/>
            <person name="Rokhsar D.S."/>
            <person name="Grossman A.R."/>
        </authorList>
    </citation>
    <scope>NUCLEOTIDE SEQUENCE [LARGE SCALE GENOMIC DNA]</scope>
    <source>
        <strain evidence="6">CC-503</strain>
    </source>
</reference>
<keyword evidence="3" id="KW-0175">Coiled coil</keyword>
<protein>
    <recommendedName>
        <fullName evidence="4">RRM domain-containing protein</fullName>
    </recommendedName>
</protein>
<dbReference type="Gramene" id="PNW88961">
    <property type="protein sequence ID" value="PNW88961"/>
    <property type="gene ID" value="CHLRE_01g052200v5"/>
</dbReference>
<evidence type="ECO:0000313" key="6">
    <source>
        <dbReference type="Proteomes" id="UP000006906"/>
    </source>
</evidence>
<sequence>MTTEKVYTLGLKYKAHSPFLQYIAVKTHDAGGTALFVSGLPYGLNEVTLKELFEAFGSVIQAVLHPLKRSGIVVFREPQGRAAAVKYAAKGQVLEFAGGPQGDAEGEDGGAGEPVGLKAWVHEHKAARPGNDALQQQIDDWMDAFDADQERKSREKQAAMGEDGWTVVVRAKGRKRTREDGGVKVQSGGVAVNAAAAAAAASAKDGKEGGLGDFYRFQRREKRRSELEELRQRFDDDRRRLAQLKAARNFKPY</sequence>
<dbReference type="EMBL" id="CM008962">
    <property type="protein sequence ID" value="PNW88961.1"/>
    <property type="molecule type" value="Genomic_DNA"/>
</dbReference>
<dbReference type="InterPro" id="IPR012677">
    <property type="entry name" value="Nucleotide-bd_a/b_plait_sf"/>
</dbReference>
<dbReference type="AlphaFoldDB" id="A0A2K3E849"/>
<dbReference type="GeneID" id="66052171"/>
<dbReference type="OrthoDB" id="5390at2759"/>
<evidence type="ECO:0000256" key="2">
    <source>
        <dbReference type="PROSITE-ProRule" id="PRU00176"/>
    </source>
</evidence>
<dbReference type="GO" id="GO:0000028">
    <property type="term" value="P:ribosomal small subunit assembly"/>
    <property type="evidence" value="ECO:0000318"/>
    <property type="project" value="GO_Central"/>
</dbReference>
<comment type="similarity">
    <text evidence="1">Belongs to the RRP7 family.</text>
</comment>